<dbReference type="Proteomes" id="UP000675920">
    <property type="component" value="Unplaced"/>
</dbReference>
<dbReference type="RefSeq" id="WP_034410270.1">
    <property type="nucleotide sequence ID" value="NZ_AXWS01000007.1"/>
</dbReference>
<name>A0A8B6X852_9BURK</name>
<organism evidence="1 2">
    <name type="scientific">Derxia gummosa DSM 723</name>
    <dbReference type="NCBI Taxonomy" id="1121388"/>
    <lineage>
        <taxon>Bacteria</taxon>
        <taxon>Pseudomonadati</taxon>
        <taxon>Pseudomonadota</taxon>
        <taxon>Betaproteobacteria</taxon>
        <taxon>Burkholderiales</taxon>
        <taxon>Alcaligenaceae</taxon>
        <taxon>Derxia</taxon>
    </lineage>
</organism>
<dbReference type="Pfam" id="PF19653">
    <property type="entry name" value="DUF6156"/>
    <property type="match status" value="1"/>
</dbReference>
<protein>
    <submittedName>
        <fullName evidence="2">DUF6156 family protein</fullName>
    </submittedName>
</protein>
<evidence type="ECO:0000313" key="2">
    <source>
        <dbReference type="RefSeq" id="WP_034410270.1"/>
    </source>
</evidence>
<dbReference type="AlphaFoldDB" id="A0A8B6X852"/>
<proteinExistence type="predicted"/>
<evidence type="ECO:0000313" key="1">
    <source>
        <dbReference type="Proteomes" id="UP000675920"/>
    </source>
</evidence>
<accession>A0A8B6X852</accession>
<keyword evidence="1" id="KW-1185">Reference proteome</keyword>
<sequence length="110" mass="12472">MTVTTDTPVLRHFVTYTGVKLPLKLLDEVPESGLSNRNTFFRGWFDAEERVVKIEKSVYGEVELRHSYDYHPNGRVAKAVIELADEQTTVMTFDEDGGLLSSETSETDED</sequence>
<reference evidence="2" key="1">
    <citation type="submission" date="2025-08" db="UniProtKB">
        <authorList>
            <consortium name="RefSeq"/>
        </authorList>
    </citation>
    <scope>IDENTIFICATION</scope>
</reference>
<dbReference type="OrthoDB" id="8563989at2"/>
<dbReference type="InterPro" id="IPR046154">
    <property type="entry name" value="DUF6156"/>
</dbReference>